<dbReference type="InterPro" id="IPR014371">
    <property type="entry name" value="Oat_ACAT_DAG_ARE"/>
</dbReference>
<feature type="transmembrane region" description="Helical" evidence="11">
    <location>
        <begin position="596"/>
        <end position="616"/>
    </location>
</feature>
<proteinExistence type="inferred from homology"/>
<accession>A0A6J3LZJ9</accession>
<feature type="compositionally biased region" description="Polar residues" evidence="10">
    <location>
        <begin position="347"/>
        <end position="375"/>
    </location>
</feature>
<reference evidence="13" key="1">
    <citation type="submission" date="2020-01" db="EMBL/GenBank/DDBJ databases">
        <authorList>
            <consortium name="DOE Joint Genome Institute"/>
            <person name="Haridas S."/>
            <person name="Albert R."/>
            <person name="Binder M."/>
            <person name="Bloem J."/>
            <person name="Labutti K."/>
            <person name="Salamov A."/>
            <person name="Andreopoulos B."/>
            <person name="Baker S.E."/>
            <person name="Barry K."/>
            <person name="Bills G."/>
            <person name="Bluhm B.H."/>
            <person name="Cannon C."/>
            <person name="Castanera R."/>
            <person name="Culley D.E."/>
            <person name="Daum C."/>
            <person name="Ezra D."/>
            <person name="Gonzalez J.B."/>
            <person name="Henrissat B."/>
            <person name="Kuo A."/>
            <person name="Liang C."/>
            <person name="Lipzen A."/>
            <person name="Lutzoni F."/>
            <person name="Magnuson J."/>
            <person name="Mondo S."/>
            <person name="Nolan M."/>
            <person name="Ohm R."/>
            <person name="Pangilinan J."/>
            <person name="Park H.-J."/>
            <person name="Ramirez L."/>
            <person name="Alfaro M."/>
            <person name="Sun H."/>
            <person name="Tritt A."/>
            <person name="Yoshinaga Y."/>
            <person name="Zwiers L.-H."/>
            <person name="Turgeon B.G."/>
            <person name="Goodwin S.B."/>
            <person name="Spatafora J.W."/>
            <person name="Crous P.W."/>
            <person name="Grigoriev I.V."/>
        </authorList>
    </citation>
    <scope>NUCLEOTIDE SEQUENCE</scope>
    <source>
        <strain evidence="13">CBS 342.82</strain>
    </source>
</reference>
<protein>
    <submittedName>
        <fullName evidence="13">Acyl-CoA/sterol acyltransferase</fullName>
    </submittedName>
</protein>
<name>A0A6J3LZJ9_9PEZI</name>
<keyword evidence="4 11" id="KW-0812">Transmembrane</keyword>
<keyword evidence="12" id="KW-1185">Reference proteome</keyword>
<dbReference type="AlphaFoldDB" id="A0A6J3LZJ9"/>
<reference evidence="13" key="2">
    <citation type="submission" date="2020-04" db="EMBL/GenBank/DDBJ databases">
        <authorList>
            <consortium name="NCBI Genome Project"/>
        </authorList>
    </citation>
    <scope>NUCLEOTIDE SEQUENCE</scope>
    <source>
        <strain evidence="13">CBS 342.82</strain>
    </source>
</reference>
<evidence type="ECO:0000256" key="6">
    <source>
        <dbReference type="ARBA" id="ARBA00022989"/>
    </source>
</evidence>
<dbReference type="PANTHER" id="PTHR10408:SF23">
    <property type="entry name" value="STEROL O-ACYLTRANSFERASE 1-RELATED"/>
    <property type="match status" value="1"/>
</dbReference>
<feature type="region of interest" description="Disordered" evidence="10">
    <location>
        <begin position="35"/>
        <end position="117"/>
    </location>
</feature>
<dbReference type="GO" id="GO:0034737">
    <property type="term" value="F:ergosterol O-acyltransferase activity"/>
    <property type="evidence" value="ECO:0007669"/>
    <property type="project" value="TreeGrafter"/>
</dbReference>
<keyword evidence="5" id="KW-0256">Endoplasmic reticulum</keyword>
<dbReference type="Pfam" id="PF03062">
    <property type="entry name" value="MBOAT"/>
    <property type="match status" value="1"/>
</dbReference>
<evidence type="ECO:0000256" key="9">
    <source>
        <dbReference type="ARBA" id="ARBA00023568"/>
    </source>
</evidence>
<comment type="subcellular location">
    <subcellularLocation>
        <location evidence="1">Endoplasmic reticulum membrane</location>
        <topology evidence="1">Multi-pass membrane protein</topology>
    </subcellularLocation>
</comment>
<evidence type="ECO:0000313" key="13">
    <source>
        <dbReference type="RefSeq" id="XP_033457720.1"/>
    </source>
</evidence>
<gene>
    <name evidence="13" type="ORF">K489DRAFT_323173</name>
</gene>
<dbReference type="RefSeq" id="XP_033457720.1">
    <property type="nucleotide sequence ID" value="XM_033601679.1"/>
</dbReference>
<sequence length="672" mass="76468">MTQSKSTDVVARLSGVQGKDVVAELDDDALIGSGVVSASDEARAGGRSPASEVADDAVEDYDAIRPDPDSHVDNSRKSLDTAYRPAHARTGSRVLSDEKSDSSTSVESPRKNKGGLQVRLERTEKKGRYILTVDDPETKALLRREIARANGEKVKPRMRIRELVFTRQFTAFDRQNPDNEKSAFFGFFTLFWICMLFVVVKSAMMNYRAHGNILGRNELTQMMFQRDVAVMGLTDGAMFLGTFEGWIMQKLVHKRCINWARTGWILQNIWQTAYLGAFVGWTYYRDWPWSHSIFITLHCLVFLMKMHSYSFYNGYLSGVTLRKELLEKKLKQLEAMEPLQSPPTSPVREQSTSTGIENNNLTATRRPSTAHRTSTNFQAEPTEVAAVASAIESGQSISPEQVQIFSDIIKGEIAELAKELRGKSEDGKTAYPKNLTLGNHAEYICLPTLVYELDYPRQESTNWWYVAEKSAATFGILIIMQVISQAYVYPLVMQTIAMKEAGMSLDERLREFPFIVVDMVLPILVEQLLTWYVIWECILNVLAEVFKFADRGFYGDWYNAKSFDHYAREWNRPVHHFLLRHVYFSSISTFHFSRGAATFATFLLSALVHELCMAVMFKKIRGYLFLMQLCQIPLIAFTRTSFMKNRQILGNTTFWVGLFLGPSVLASLYLII</sequence>
<evidence type="ECO:0000256" key="8">
    <source>
        <dbReference type="ARBA" id="ARBA00023315"/>
    </source>
</evidence>
<keyword evidence="3" id="KW-0808">Transferase</keyword>
<evidence type="ECO:0000256" key="10">
    <source>
        <dbReference type="SAM" id="MobiDB-lite"/>
    </source>
</evidence>
<evidence type="ECO:0000256" key="2">
    <source>
        <dbReference type="ARBA" id="ARBA00009010"/>
    </source>
</evidence>
<feature type="transmembrane region" description="Helical" evidence="11">
    <location>
        <begin position="184"/>
        <end position="207"/>
    </location>
</feature>
<feature type="transmembrane region" description="Helical" evidence="11">
    <location>
        <begin position="293"/>
        <end position="312"/>
    </location>
</feature>
<dbReference type="GO" id="GO:0008204">
    <property type="term" value="P:ergosterol metabolic process"/>
    <property type="evidence" value="ECO:0007669"/>
    <property type="project" value="TreeGrafter"/>
</dbReference>
<evidence type="ECO:0000313" key="12">
    <source>
        <dbReference type="Proteomes" id="UP000504637"/>
    </source>
</evidence>
<keyword evidence="8 13" id="KW-0012">Acyltransferase</keyword>
<feature type="transmembrane region" description="Helical" evidence="11">
    <location>
        <begin position="471"/>
        <end position="492"/>
    </location>
</feature>
<dbReference type="Proteomes" id="UP000504637">
    <property type="component" value="Unplaced"/>
</dbReference>
<feature type="transmembrane region" description="Helical" evidence="11">
    <location>
        <begin position="268"/>
        <end position="284"/>
    </location>
</feature>
<evidence type="ECO:0000256" key="5">
    <source>
        <dbReference type="ARBA" id="ARBA00022824"/>
    </source>
</evidence>
<evidence type="ECO:0000256" key="7">
    <source>
        <dbReference type="ARBA" id="ARBA00023136"/>
    </source>
</evidence>
<reference evidence="13" key="3">
    <citation type="submission" date="2025-08" db="UniProtKB">
        <authorList>
            <consortium name="RefSeq"/>
        </authorList>
    </citation>
    <scope>IDENTIFICATION</scope>
    <source>
        <strain evidence="13">CBS 342.82</strain>
    </source>
</reference>
<dbReference type="PANTHER" id="PTHR10408">
    <property type="entry name" value="STEROL O-ACYLTRANSFERASE"/>
    <property type="match status" value="1"/>
</dbReference>
<evidence type="ECO:0000256" key="4">
    <source>
        <dbReference type="ARBA" id="ARBA00022692"/>
    </source>
</evidence>
<feature type="compositionally biased region" description="Basic and acidic residues" evidence="10">
    <location>
        <begin position="62"/>
        <end position="79"/>
    </location>
</feature>
<feature type="region of interest" description="Disordered" evidence="10">
    <location>
        <begin position="338"/>
        <end position="375"/>
    </location>
</feature>
<comment type="function">
    <text evidence="9">Sterol O-acyltransferase that catalyzes the formation of stery esters.</text>
</comment>
<dbReference type="GO" id="GO:0005789">
    <property type="term" value="C:endoplasmic reticulum membrane"/>
    <property type="evidence" value="ECO:0007669"/>
    <property type="project" value="UniProtKB-SubCell"/>
</dbReference>
<organism evidence="13">
    <name type="scientific">Dissoconium aciculare CBS 342.82</name>
    <dbReference type="NCBI Taxonomy" id="1314786"/>
    <lineage>
        <taxon>Eukaryota</taxon>
        <taxon>Fungi</taxon>
        <taxon>Dikarya</taxon>
        <taxon>Ascomycota</taxon>
        <taxon>Pezizomycotina</taxon>
        <taxon>Dothideomycetes</taxon>
        <taxon>Dothideomycetidae</taxon>
        <taxon>Mycosphaerellales</taxon>
        <taxon>Dissoconiaceae</taxon>
        <taxon>Dissoconium</taxon>
    </lineage>
</organism>
<keyword evidence="7 11" id="KW-0472">Membrane</keyword>
<comment type="similarity">
    <text evidence="2">Belongs to the membrane-bound acyltransferase family. Sterol o-acyltransferase subfamily.</text>
</comment>
<dbReference type="GeneID" id="54359479"/>
<dbReference type="OrthoDB" id="10039049at2759"/>
<keyword evidence="6 11" id="KW-1133">Transmembrane helix</keyword>
<evidence type="ECO:0000256" key="3">
    <source>
        <dbReference type="ARBA" id="ARBA00022679"/>
    </source>
</evidence>
<dbReference type="InterPro" id="IPR004299">
    <property type="entry name" value="MBOAT_fam"/>
</dbReference>
<feature type="transmembrane region" description="Helical" evidence="11">
    <location>
        <begin position="654"/>
        <end position="671"/>
    </location>
</feature>
<evidence type="ECO:0000256" key="11">
    <source>
        <dbReference type="SAM" id="Phobius"/>
    </source>
</evidence>
<evidence type="ECO:0000256" key="1">
    <source>
        <dbReference type="ARBA" id="ARBA00004477"/>
    </source>
</evidence>